<gene>
    <name evidence="2" type="ORF">RH861_03710</name>
</gene>
<dbReference type="EMBL" id="JAVKGS010000001">
    <property type="protein sequence ID" value="MDR5691161.1"/>
    <property type="molecule type" value="Genomic_DNA"/>
</dbReference>
<keyword evidence="3" id="KW-1185">Reference proteome</keyword>
<proteinExistence type="predicted"/>
<dbReference type="InterPro" id="IPR022062">
    <property type="entry name" value="DUF3618"/>
</dbReference>
<organism evidence="2 3">
    <name type="scientific">Agromyces indicus</name>
    <dbReference type="NCBI Taxonomy" id="758919"/>
    <lineage>
        <taxon>Bacteria</taxon>
        <taxon>Bacillati</taxon>
        <taxon>Actinomycetota</taxon>
        <taxon>Actinomycetes</taxon>
        <taxon>Micrococcales</taxon>
        <taxon>Microbacteriaceae</taxon>
        <taxon>Agromyces</taxon>
    </lineage>
</organism>
<dbReference type="Gene3D" id="1.20.120.20">
    <property type="entry name" value="Apolipoprotein"/>
    <property type="match status" value="1"/>
</dbReference>
<dbReference type="PANTHER" id="PTHR47372">
    <property type="entry name" value="DAUER UP-REGULATED-RELATED"/>
    <property type="match status" value="1"/>
</dbReference>
<feature type="region of interest" description="Disordered" evidence="1">
    <location>
        <begin position="138"/>
        <end position="196"/>
    </location>
</feature>
<feature type="compositionally biased region" description="Low complexity" evidence="1">
    <location>
        <begin position="179"/>
        <end position="196"/>
    </location>
</feature>
<dbReference type="SUPFAM" id="SSF58113">
    <property type="entry name" value="Apolipoprotein A-I"/>
    <property type="match status" value="1"/>
</dbReference>
<reference evidence="3" key="1">
    <citation type="submission" date="2023-07" db="EMBL/GenBank/DDBJ databases">
        <title>Description of three actinobacteria isolated from air of manufacturing shop in a pharmaceutical factory.</title>
        <authorList>
            <person name="Zhang D.-F."/>
        </authorList>
    </citation>
    <scope>NUCLEOTIDE SEQUENCE [LARGE SCALE GENOMIC DNA]</scope>
    <source>
        <strain evidence="3">CCTCC AB 2011122</strain>
    </source>
</reference>
<dbReference type="PANTHER" id="PTHR47372:SF11">
    <property type="entry name" value="RE19971P"/>
    <property type="match status" value="1"/>
</dbReference>
<evidence type="ECO:0000313" key="3">
    <source>
        <dbReference type="Proteomes" id="UP001260072"/>
    </source>
</evidence>
<sequence length="196" mass="20297">MTTDPNAIRSDIERTRAELGQDVDALADKVNPGKAVHRQTEKVKGAFRRAKDRVMGSAHDAADSTQGAMHSAGETVGEAPQRLASATRGNPVAAGLIVFGAAWLVSSLIPASRQERQVAQKAKDAAAPLVDEVKGVAQDAAEHLKSDAQEAVQSVKDRAGEAAEHVKDEGKSAADDVKGAAQQGSSSGATSTTSTY</sequence>
<dbReference type="RefSeq" id="WP_310519805.1">
    <property type="nucleotide sequence ID" value="NZ_BAABBS010000004.1"/>
</dbReference>
<name>A0ABU1FI95_9MICO</name>
<comment type="caution">
    <text evidence="2">The sequence shown here is derived from an EMBL/GenBank/DDBJ whole genome shotgun (WGS) entry which is preliminary data.</text>
</comment>
<dbReference type="Pfam" id="PF12277">
    <property type="entry name" value="DUF3618"/>
    <property type="match status" value="1"/>
</dbReference>
<evidence type="ECO:0000313" key="2">
    <source>
        <dbReference type="EMBL" id="MDR5691161.1"/>
    </source>
</evidence>
<feature type="compositionally biased region" description="Basic and acidic residues" evidence="1">
    <location>
        <begin position="155"/>
        <end position="178"/>
    </location>
</feature>
<evidence type="ECO:0000256" key="1">
    <source>
        <dbReference type="SAM" id="MobiDB-lite"/>
    </source>
</evidence>
<accession>A0ABU1FI95</accession>
<dbReference type="Proteomes" id="UP001260072">
    <property type="component" value="Unassembled WGS sequence"/>
</dbReference>
<feature type="region of interest" description="Disordered" evidence="1">
    <location>
        <begin position="52"/>
        <end position="75"/>
    </location>
</feature>
<protein>
    <submittedName>
        <fullName evidence="2">DUF3618 domain-containing protein</fullName>
    </submittedName>
</protein>